<organism evidence="8 9">
    <name type="scientific">Otolemur garnettii</name>
    <name type="common">Small-eared galago</name>
    <name type="synonym">Garnett's greater bushbaby</name>
    <dbReference type="NCBI Taxonomy" id="30611"/>
    <lineage>
        <taxon>Eukaryota</taxon>
        <taxon>Metazoa</taxon>
        <taxon>Chordata</taxon>
        <taxon>Craniata</taxon>
        <taxon>Vertebrata</taxon>
        <taxon>Euteleostomi</taxon>
        <taxon>Mammalia</taxon>
        <taxon>Eutheria</taxon>
        <taxon>Euarchontoglires</taxon>
        <taxon>Primates</taxon>
        <taxon>Strepsirrhini</taxon>
        <taxon>Lorisiformes</taxon>
        <taxon>Galagidae</taxon>
        <taxon>Otolemur</taxon>
    </lineage>
</organism>
<dbReference type="EMBL" id="AAQR03023080">
    <property type="status" value="NOT_ANNOTATED_CDS"/>
    <property type="molecule type" value="Genomic_DNA"/>
</dbReference>
<feature type="region of interest" description="Disordered" evidence="6">
    <location>
        <begin position="251"/>
        <end position="270"/>
    </location>
</feature>
<accession>H0XIX4</accession>
<dbReference type="Pfam" id="PF00098">
    <property type="entry name" value="zf-CCHC"/>
    <property type="match status" value="1"/>
</dbReference>
<dbReference type="InParanoid" id="H0XIX4"/>
<dbReference type="AlphaFoldDB" id="H0XIX4"/>
<dbReference type="Gene3D" id="4.10.60.10">
    <property type="entry name" value="Zinc finger, CCHC-type"/>
    <property type="match status" value="2"/>
</dbReference>
<evidence type="ECO:0000256" key="5">
    <source>
        <dbReference type="PROSITE-ProRule" id="PRU00047"/>
    </source>
</evidence>
<evidence type="ECO:0000256" key="3">
    <source>
        <dbReference type="ARBA" id="ARBA00022771"/>
    </source>
</evidence>
<dbReference type="eggNOG" id="KOG4400">
    <property type="taxonomic scope" value="Eukaryota"/>
</dbReference>
<keyword evidence="9" id="KW-1185">Reference proteome</keyword>
<dbReference type="Proteomes" id="UP000005225">
    <property type="component" value="Unassembled WGS sequence"/>
</dbReference>
<reference evidence="8" key="2">
    <citation type="submission" date="2025-08" db="UniProtKB">
        <authorList>
            <consortium name="Ensembl"/>
        </authorList>
    </citation>
    <scope>IDENTIFICATION</scope>
</reference>
<evidence type="ECO:0000313" key="9">
    <source>
        <dbReference type="Proteomes" id="UP000005225"/>
    </source>
</evidence>
<sequence length="270" mass="30343">VTRWACISTTCNKRPLSAAEWEDMKKQYFQGTSQNLPEHKQVGTNKLSLKNDAPQAKHTKNKKKKEYLNEDVNGFMDYLRQNSQMVHNGEIIATDIQEVREEIAVALKKDSWEGRQLERQAAKKNAMVCFHCRKPGHGNGDCVVAPENQAMGTGICYWCGSTEHEITKCKAKVDPVVGEFPFVKCFICGEMGHLSRSCSDNTKGLYADGGGCKLCGSEKHFKKKDRPESQNSDRMVIVGCWAKVMSTDEEILDSPKPQKPKPKIPKVVNF</sequence>
<name>H0XIX4_OTOGA</name>
<proteinExistence type="predicted"/>
<dbReference type="GO" id="GO:0005730">
    <property type="term" value="C:nucleolus"/>
    <property type="evidence" value="ECO:0007669"/>
    <property type="project" value="TreeGrafter"/>
</dbReference>
<dbReference type="SMART" id="SM00343">
    <property type="entry name" value="ZnF_C2HC"/>
    <property type="match status" value="3"/>
</dbReference>
<dbReference type="STRING" id="30611.ENSOGAP00000016064"/>
<evidence type="ECO:0000256" key="4">
    <source>
        <dbReference type="ARBA" id="ARBA00022833"/>
    </source>
</evidence>
<dbReference type="PROSITE" id="PS50158">
    <property type="entry name" value="ZF_CCHC"/>
    <property type="match status" value="1"/>
</dbReference>
<evidence type="ECO:0000313" key="8">
    <source>
        <dbReference type="Ensembl" id="ENSOGAP00000016064.1"/>
    </source>
</evidence>
<evidence type="ECO:0000259" key="7">
    <source>
        <dbReference type="PROSITE" id="PS50158"/>
    </source>
</evidence>
<dbReference type="PANTHER" id="PTHR46242">
    <property type="entry name" value="ZINC FINGER CCHC DOMAIN-CONTAINING PROTEIN 9 ZCCHC9"/>
    <property type="match status" value="1"/>
</dbReference>
<dbReference type="InterPro" id="IPR042246">
    <property type="entry name" value="ZCCHC9"/>
</dbReference>
<dbReference type="PANTHER" id="PTHR46242:SF1">
    <property type="entry name" value="ZINC FINGER CCHC DOMAIN-CONTAINING PROTEIN 9"/>
    <property type="match status" value="1"/>
</dbReference>
<evidence type="ECO:0000256" key="1">
    <source>
        <dbReference type="ARBA" id="ARBA00022723"/>
    </source>
</evidence>
<keyword evidence="4" id="KW-0862">Zinc</keyword>
<dbReference type="OMA" id="STACNKR"/>
<dbReference type="GO" id="GO:0003676">
    <property type="term" value="F:nucleic acid binding"/>
    <property type="evidence" value="ECO:0007669"/>
    <property type="project" value="InterPro"/>
</dbReference>
<dbReference type="FunFam" id="4.10.60.10:FF:000091">
    <property type="entry name" value="Zinc finger CCHC-type-containing 9"/>
    <property type="match status" value="1"/>
</dbReference>
<keyword evidence="1" id="KW-0479">Metal-binding</keyword>
<feature type="domain" description="CCHC-type" evidence="7">
    <location>
        <begin position="184"/>
        <end position="198"/>
    </location>
</feature>
<dbReference type="GeneTree" id="ENSGT00950000183041"/>
<reference evidence="9" key="1">
    <citation type="submission" date="2011-03" db="EMBL/GenBank/DDBJ databases">
        <title>Version 3 of the genome sequence of Otolemur garnettii (Bushbaby).</title>
        <authorList>
            <consortium name="The Broad Institute Genome Sequencing Platform"/>
            <person name="Di Palma F."/>
            <person name="Johnson J."/>
            <person name="Lander E.S."/>
            <person name="Lindblad-Toh K."/>
            <person name="Jaffe D.B."/>
            <person name="Gnerre S."/>
            <person name="MacCallum I."/>
            <person name="Przybylski D."/>
            <person name="Ribeiro F.J."/>
            <person name="Burton J.N."/>
            <person name="Walker B.J."/>
            <person name="Sharpe T."/>
            <person name="Hall G."/>
        </authorList>
    </citation>
    <scope>NUCLEOTIDE SEQUENCE [LARGE SCALE GENOMIC DNA]</scope>
</reference>
<dbReference type="SUPFAM" id="SSF57756">
    <property type="entry name" value="Retrovirus zinc finger-like domains"/>
    <property type="match status" value="2"/>
</dbReference>
<evidence type="ECO:0000256" key="2">
    <source>
        <dbReference type="ARBA" id="ARBA00022737"/>
    </source>
</evidence>
<dbReference type="InterPro" id="IPR036875">
    <property type="entry name" value="Znf_CCHC_sf"/>
</dbReference>
<protein>
    <recommendedName>
        <fullName evidence="7">CCHC-type domain-containing protein</fullName>
    </recommendedName>
</protein>
<dbReference type="GO" id="GO:0008270">
    <property type="term" value="F:zinc ion binding"/>
    <property type="evidence" value="ECO:0007669"/>
    <property type="project" value="UniProtKB-KW"/>
</dbReference>
<dbReference type="HOGENOM" id="CLU_054987_1_0_1"/>
<reference evidence="8" key="3">
    <citation type="submission" date="2025-09" db="UniProtKB">
        <authorList>
            <consortium name="Ensembl"/>
        </authorList>
    </citation>
    <scope>IDENTIFICATION</scope>
</reference>
<keyword evidence="3 5" id="KW-0863">Zinc-finger</keyword>
<evidence type="ECO:0000256" key="6">
    <source>
        <dbReference type="SAM" id="MobiDB-lite"/>
    </source>
</evidence>
<dbReference type="InterPro" id="IPR001878">
    <property type="entry name" value="Znf_CCHC"/>
</dbReference>
<keyword evidence="2" id="KW-0677">Repeat</keyword>
<dbReference type="Ensembl" id="ENSOGAT00000024651.1">
    <property type="protein sequence ID" value="ENSOGAP00000016064.1"/>
    <property type="gene ID" value="ENSOGAG00000026324.1"/>
</dbReference>